<dbReference type="Proteomes" id="UP000562682">
    <property type="component" value="Unassembled WGS sequence"/>
</dbReference>
<sequence length="211" mass="22833">MVLFSTTIVIVFISFSINIFINTHTHSRHTATFTPSSLHSMQQPTPPSGSSSDHSAEEPLSASLESISFTGTTTKKREDHLKWICLFMSCDTVNCMYENDCCKQCGTKRQTPADALDDKGGSTDPEDSSPPSEISGQAGAPGSSGSCDAVGTNRDAGTVTTGDGSEASHTEGRFENGQRLNWDDDDDDDLEDDKDDEDYGEDEDDEDLEDL</sequence>
<organism evidence="2 3">
    <name type="scientific">Fusarium denticulatum</name>
    <dbReference type="NCBI Taxonomy" id="48507"/>
    <lineage>
        <taxon>Eukaryota</taxon>
        <taxon>Fungi</taxon>
        <taxon>Dikarya</taxon>
        <taxon>Ascomycota</taxon>
        <taxon>Pezizomycotina</taxon>
        <taxon>Sordariomycetes</taxon>
        <taxon>Hypocreomycetidae</taxon>
        <taxon>Hypocreales</taxon>
        <taxon>Nectriaceae</taxon>
        <taxon>Fusarium</taxon>
        <taxon>Fusarium fujikuroi species complex</taxon>
    </lineage>
</organism>
<comment type="caution">
    <text evidence="2">The sequence shown here is derived from an EMBL/GenBank/DDBJ whole genome shotgun (WGS) entry which is preliminary data.</text>
</comment>
<accession>A0A8H5UCT8</accession>
<feature type="compositionally biased region" description="Basic and acidic residues" evidence="1">
    <location>
        <begin position="166"/>
        <end position="176"/>
    </location>
</feature>
<protein>
    <recommendedName>
        <fullName evidence="4">RanBP2-type domain-containing protein</fullName>
    </recommendedName>
</protein>
<dbReference type="AlphaFoldDB" id="A0A8H5UCT8"/>
<name>A0A8H5UCT8_9HYPO</name>
<feature type="compositionally biased region" description="Acidic residues" evidence="1">
    <location>
        <begin position="183"/>
        <end position="211"/>
    </location>
</feature>
<proteinExistence type="predicted"/>
<reference evidence="2 3" key="1">
    <citation type="submission" date="2020-05" db="EMBL/GenBank/DDBJ databases">
        <title>Identification and distribution of gene clusters putatively required for synthesis of sphingolipid metabolism inhibitors in phylogenetically diverse species of the filamentous fungus Fusarium.</title>
        <authorList>
            <person name="Kim H.-S."/>
            <person name="Busman M."/>
            <person name="Brown D.W."/>
            <person name="Divon H."/>
            <person name="Uhlig S."/>
            <person name="Proctor R.H."/>
        </authorList>
    </citation>
    <scope>NUCLEOTIDE SEQUENCE [LARGE SCALE GENOMIC DNA]</scope>
    <source>
        <strain evidence="2 3">NRRL 25311</strain>
    </source>
</reference>
<keyword evidence="3" id="KW-1185">Reference proteome</keyword>
<feature type="compositionally biased region" description="Low complexity" evidence="1">
    <location>
        <begin position="129"/>
        <end position="146"/>
    </location>
</feature>
<evidence type="ECO:0008006" key="4">
    <source>
        <dbReference type="Google" id="ProtNLM"/>
    </source>
</evidence>
<feature type="region of interest" description="Disordered" evidence="1">
    <location>
        <begin position="112"/>
        <end position="211"/>
    </location>
</feature>
<dbReference type="EMBL" id="JAAOAK010000168">
    <property type="protein sequence ID" value="KAF5685093.1"/>
    <property type="molecule type" value="Genomic_DNA"/>
</dbReference>
<evidence type="ECO:0000256" key="1">
    <source>
        <dbReference type="SAM" id="MobiDB-lite"/>
    </source>
</evidence>
<feature type="region of interest" description="Disordered" evidence="1">
    <location>
        <begin position="31"/>
        <end position="65"/>
    </location>
</feature>
<evidence type="ECO:0000313" key="3">
    <source>
        <dbReference type="Proteomes" id="UP000562682"/>
    </source>
</evidence>
<gene>
    <name evidence="2" type="ORF">FDENT_6384</name>
</gene>
<evidence type="ECO:0000313" key="2">
    <source>
        <dbReference type="EMBL" id="KAF5685093.1"/>
    </source>
</evidence>
<feature type="compositionally biased region" description="Polar residues" evidence="1">
    <location>
        <begin position="31"/>
        <end position="53"/>
    </location>
</feature>